<evidence type="ECO:0000313" key="2">
    <source>
        <dbReference type="Proteomes" id="UP000184241"/>
    </source>
</evidence>
<gene>
    <name evidence="1" type="ORF">SAMN02745941_01070</name>
</gene>
<dbReference type="NCBIfam" id="TIGR01484">
    <property type="entry name" value="HAD-SF-IIB"/>
    <property type="match status" value="1"/>
</dbReference>
<organism evidence="1 2">
    <name type="scientific">Clostridium intestinale DSM 6191</name>
    <dbReference type="NCBI Taxonomy" id="1121320"/>
    <lineage>
        <taxon>Bacteria</taxon>
        <taxon>Bacillati</taxon>
        <taxon>Bacillota</taxon>
        <taxon>Clostridia</taxon>
        <taxon>Eubacteriales</taxon>
        <taxon>Clostridiaceae</taxon>
        <taxon>Clostridium</taxon>
    </lineage>
</organism>
<dbReference type="InterPro" id="IPR006379">
    <property type="entry name" value="HAD-SF_hydro_IIB"/>
</dbReference>
<dbReference type="NCBIfam" id="TIGR00099">
    <property type="entry name" value="Cof-subfamily"/>
    <property type="match status" value="1"/>
</dbReference>
<dbReference type="CDD" id="cd07516">
    <property type="entry name" value="HAD_Pase"/>
    <property type="match status" value="1"/>
</dbReference>
<reference evidence="1 2" key="1">
    <citation type="submission" date="2016-11" db="EMBL/GenBank/DDBJ databases">
        <authorList>
            <person name="Jaros S."/>
            <person name="Januszkiewicz K."/>
            <person name="Wedrychowicz H."/>
        </authorList>
    </citation>
    <scope>NUCLEOTIDE SEQUENCE [LARGE SCALE GENOMIC DNA]</scope>
    <source>
        <strain evidence="1 2">DSM 6191</strain>
    </source>
</reference>
<dbReference type="Pfam" id="PF08282">
    <property type="entry name" value="Hydrolase_3"/>
    <property type="match status" value="1"/>
</dbReference>
<dbReference type="GO" id="GO:0016791">
    <property type="term" value="F:phosphatase activity"/>
    <property type="evidence" value="ECO:0007669"/>
    <property type="project" value="TreeGrafter"/>
</dbReference>
<dbReference type="EMBL" id="FQXU01000004">
    <property type="protein sequence ID" value="SHH86301.1"/>
    <property type="molecule type" value="Genomic_DNA"/>
</dbReference>
<protein>
    <recommendedName>
        <fullName evidence="3">Cof subfamily of IIB subfamily of haloacid dehalogenase superfamily/HAD-superfamily hydrolase, subfamily IIB</fullName>
    </recommendedName>
</protein>
<dbReference type="RefSeq" id="WP_073017449.1">
    <property type="nucleotide sequence ID" value="NZ_FQXU01000004.1"/>
</dbReference>
<dbReference type="Gene3D" id="3.40.50.1000">
    <property type="entry name" value="HAD superfamily/HAD-like"/>
    <property type="match status" value="1"/>
</dbReference>
<dbReference type="InterPro" id="IPR036412">
    <property type="entry name" value="HAD-like_sf"/>
</dbReference>
<proteinExistence type="predicted"/>
<dbReference type="Gene3D" id="3.30.1240.10">
    <property type="match status" value="1"/>
</dbReference>
<dbReference type="PANTHER" id="PTHR10000">
    <property type="entry name" value="PHOSPHOSERINE PHOSPHATASE"/>
    <property type="match status" value="1"/>
</dbReference>
<dbReference type="GO" id="GO:0005829">
    <property type="term" value="C:cytosol"/>
    <property type="evidence" value="ECO:0007669"/>
    <property type="project" value="TreeGrafter"/>
</dbReference>
<name>A0A1M5WFM7_9CLOT</name>
<dbReference type="Proteomes" id="UP000184241">
    <property type="component" value="Unassembled WGS sequence"/>
</dbReference>
<dbReference type="SFLD" id="SFLDS00003">
    <property type="entry name" value="Haloacid_Dehalogenase"/>
    <property type="match status" value="1"/>
</dbReference>
<dbReference type="AlphaFoldDB" id="A0A1M5WFM7"/>
<dbReference type="PANTHER" id="PTHR10000:SF8">
    <property type="entry name" value="HAD SUPERFAMILY HYDROLASE-LIKE, TYPE 3"/>
    <property type="match status" value="1"/>
</dbReference>
<dbReference type="GO" id="GO:0000287">
    <property type="term" value="F:magnesium ion binding"/>
    <property type="evidence" value="ECO:0007669"/>
    <property type="project" value="TreeGrafter"/>
</dbReference>
<evidence type="ECO:0008006" key="3">
    <source>
        <dbReference type="Google" id="ProtNLM"/>
    </source>
</evidence>
<dbReference type="SUPFAM" id="SSF56784">
    <property type="entry name" value="HAD-like"/>
    <property type="match status" value="1"/>
</dbReference>
<sequence>MYKMIVSDLDETLLNDNHEICERNKEAIKKATEMGVKFVPATGRGYWAIQNVLRDLDLLQKKDEYVISFNGCALIENFSNETLFFNGLSFEKADELFKYGLDKDVCIHIYTPDTVYLYNLNEDEKNRFINQNNEFVELKEASIDFLKDTPIAKIIYQSLDIPYLMSIGEGMKAITDGVISVSYSSNRYLELNKYGVNKGDALIHLAEMVGVKIEETIAVGDNYNDMSMLKVAGLSVAAGNAVDGVKEACDYVCENDNNQGVLAEVIEKFILK</sequence>
<accession>A0A1M5WFM7</accession>
<dbReference type="SFLD" id="SFLDG01140">
    <property type="entry name" value="C2.B:_Phosphomannomutase_and_P"/>
    <property type="match status" value="1"/>
</dbReference>
<dbReference type="InterPro" id="IPR023214">
    <property type="entry name" value="HAD_sf"/>
</dbReference>
<dbReference type="InterPro" id="IPR000150">
    <property type="entry name" value="Cof"/>
</dbReference>
<evidence type="ECO:0000313" key="1">
    <source>
        <dbReference type="EMBL" id="SHH86301.1"/>
    </source>
</evidence>